<sequence length="538" mass="62687">MAFPPSLTQFIKSLYNFFGKQSQNFDHLEDITAPNNIHPQLDDKCLKEVFKYFKNDTKALYSCVSVSRKWCEQAIPLLWEDPFCIFYKNDTLVQTYLSCLSEERRTYLIENGLFIPESSNPKFNYPSHIRKLDYRRLNLAILRWLTNNNNKTDTKFICLISQELTSLIINQSKELHCLRVSKGPDNINVPNFSICTGFEESISGLRTFQLSGIFREKSEINHIDYLTSIISMKCRNIEHLQINISCSYESKIQKNLLNIVGSQKQLRKFECYVKNASHFLLKLSCQAENLVELFLGGIEYNSITILYPLISFTNLEKLKIFNYYDYTEYHPTGIETNRFHNLHISELYLIGASLNELFFEYLMRMVRSSLKKLVLDQVGDEKFLSIIPKCPYLTHLALSIRPDSPNLPQLMNLNLEHLILNDSTPDRLDNYILNNIESFPDTLRHLDLLICISPNVLQYILAKCKFLETLGIYLQLPRDDSKYIKAVVRYVQSSGSFSTLRYIRNCSGQKLTPLSKDLCGYAKMYIENIVNETYNPWE</sequence>
<dbReference type="OrthoDB" id="2314450at2759"/>
<dbReference type="Proteomes" id="UP000266673">
    <property type="component" value="Unassembled WGS sequence"/>
</dbReference>
<reference evidence="1 2" key="1">
    <citation type="submission" date="2018-06" db="EMBL/GenBank/DDBJ databases">
        <title>Comparative genomics reveals the genomic features of Rhizophagus irregularis, R. cerebriforme, R. diaphanum and Gigaspora rosea, and their symbiotic lifestyle signature.</title>
        <authorList>
            <person name="Morin E."/>
            <person name="San Clemente H."/>
            <person name="Chen E.C.H."/>
            <person name="De La Providencia I."/>
            <person name="Hainaut M."/>
            <person name="Kuo A."/>
            <person name="Kohler A."/>
            <person name="Murat C."/>
            <person name="Tang N."/>
            <person name="Roy S."/>
            <person name="Loubradou J."/>
            <person name="Henrissat B."/>
            <person name="Grigoriev I.V."/>
            <person name="Corradi N."/>
            <person name="Roux C."/>
            <person name="Martin F.M."/>
        </authorList>
    </citation>
    <scope>NUCLEOTIDE SEQUENCE [LARGE SCALE GENOMIC DNA]</scope>
    <source>
        <strain evidence="1 2">DAOM 194757</strain>
    </source>
</reference>
<protein>
    <recommendedName>
        <fullName evidence="3">F-box domain-containing protein</fullName>
    </recommendedName>
</protein>
<dbReference type="EMBL" id="QKWP01000784">
    <property type="protein sequence ID" value="RIB14932.1"/>
    <property type="molecule type" value="Genomic_DNA"/>
</dbReference>
<accession>A0A397UYW5</accession>
<keyword evidence="2" id="KW-1185">Reference proteome</keyword>
<dbReference type="InterPro" id="IPR032675">
    <property type="entry name" value="LRR_dom_sf"/>
</dbReference>
<organism evidence="1 2">
    <name type="scientific">Gigaspora rosea</name>
    <dbReference type="NCBI Taxonomy" id="44941"/>
    <lineage>
        <taxon>Eukaryota</taxon>
        <taxon>Fungi</taxon>
        <taxon>Fungi incertae sedis</taxon>
        <taxon>Mucoromycota</taxon>
        <taxon>Glomeromycotina</taxon>
        <taxon>Glomeromycetes</taxon>
        <taxon>Diversisporales</taxon>
        <taxon>Gigasporaceae</taxon>
        <taxon>Gigaspora</taxon>
    </lineage>
</organism>
<evidence type="ECO:0000313" key="2">
    <source>
        <dbReference type="Proteomes" id="UP000266673"/>
    </source>
</evidence>
<proteinExistence type="predicted"/>
<name>A0A397UYW5_9GLOM</name>
<evidence type="ECO:0008006" key="3">
    <source>
        <dbReference type="Google" id="ProtNLM"/>
    </source>
</evidence>
<gene>
    <name evidence="1" type="ORF">C2G38_2094488</name>
</gene>
<dbReference type="SUPFAM" id="SSF52047">
    <property type="entry name" value="RNI-like"/>
    <property type="match status" value="1"/>
</dbReference>
<evidence type="ECO:0000313" key="1">
    <source>
        <dbReference type="EMBL" id="RIB14932.1"/>
    </source>
</evidence>
<dbReference type="AlphaFoldDB" id="A0A397UYW5"/>
<dbReference type="Gene3D" id="3.80.10.10">
    <property type="entry name" value="Ribonuclease Inhibitor"/>
    <property type="match status" value="1"/>
</dbReference>
<comment type="caution">
    <text evidence="1">The sequence shown here is derived from an EMBL/GenBank/DDBJ whole genome shotgun (WGS) entry which is preliminary data.</text>
</comment>